<sequence length="840" mass="94546">MRKILATLFLSTFSFIAIAQSPTKYTSSEIYKKIQKLNFLGSVMYIAAHPDDENTALISYFSNEVNARTRYLSLTRGDGGQNLIGKELRELLGVLRTQELLAARRVDGGEQFFTRANDFGFSKTPDETLTFWNEKEVLGDVVWAIRNFKPDIIINRFDHRTPGTTHGHHTTSAILSVEAFDKTGDKNVYPEQLESVDTWQPKRLFFNTSWWFYGSQEKFKKADKSNLIAVDAGVYYPELGLSNGEIAGLSRSQHKCQGFGTAGTRGEKEEYLELLKGTMPKDQNNLFEGINTTWTRVKGGKAIEVILKDVEDHFDFAHPEKHLDALLDAYVLISKLKDAYWRDYKLAEIKDIILACSGLYLNVTSNTPYATPEEDITYQLELVNRTNQHIKLESIAVNGKVTKSKYSSMVPVNISEKYPISVKLNKDILFNTPYWLTEEGTLGMYNVTNPQLIGLPETPSPINTTVNLKINNVSISFTKPLFYKKVYPDKGETYQPFYILPKASSSIDKDVILFADTHEKEITVSVKAFKANINGNVSLHVPERWKVSPAKIPFSIALKDDFKNVSFKVTPPDGESVGIIAPIINLEGRTYDKTLKTITYDHIPNQYVLLPAKTKVVRLNIQKEGNYIGYIAGAGDKVPESLQEIGYHVSMINPDTMSLDGLKQFDAVIIGIRAYNVLETLPYKQSVLETYVNTGGTVITQYNTNRGLLTNHLAPFDITLSRDRVTNENSEVIILEPKHTLLNFPNKITDTDFEGWTQERGLYFPSSWGKEFTSILSMHDKGETAKKGSLLVAKYGKGYYIYTGLSFFRELPAGVPGAFKLFTNLISIGKSNLNTKNIKG</sequence>
<name>A0A9W6EU85_9FLAO</name>
<dbReference type="RefSeq" id="WP_281751862.1">
    <property type="nucleotide sequence ID" value="NZ_BRVP01000002.1"/>
</dbReference>
<feature type="signal peptide" evidence="1">
    <location>
        <begin position="1"/>
        <end position="19"/>
    </location>
</feature>
<dbReference type="SUPFAM" id="SSF52317">
    <property type="entry name" value="Class I glutamine amidotransferase-like"/>
    <property type="match status" value="1"/>
</dbReference>
<organism evidence="2 3">
    <name type="scientific">Neptunitalea chrysea</name>
    <dbReference type="NCBI Taxonomy" id="1647581"/>
    <lineage>
        <taxon>Bacteria</taxon>
        <taxon>Pseudomonadati</taxon>
        <taxon>Bacteroidota</taxon>
        <taxon>Flavobacteriia</taxon>
        <taxon>Flavobacteriales</taxon>
        <taxon>Flavobacteriaceae</taxon>
        <taxon>Neptunitalea</taxon>
    </lineage>
</organism>
<dbReference type="Gene3D" id="3.40.50.10320">
    <property type="entry name" value="LmbE-like"/>
    <property type="match status" value="1"/>
</dbReference>
<dbReference type="InterPro" id="IPR003737">
    <property type="entry name" value="GlcNAc_PI_deacetylase-related"/>
</dbReference>
<accession>A0A9W6EU85</accession>
<dbReference type="Pfam" id="PF02585">
    <property type="entry name" value="PIG-L"/>
    <property type="match status" value="1"/>
</dbReference>
<dbReference type="EMBL" id="BRVP01000002">
    <property type="protein sequence ID" value="GLB51381.1"/>
    <property type="molecule type" value="Genomic_DNA"/>
</dbReference>
<evidence type="ECO:0000256" key="1">
    <source>
        <dbReference type="SAM" id="SignalP"/>
    </source>
</evidence>
<dbReference type="SUPFAM" id="SSF102588">
    <property type="entry name" value="LmbE-like"/>
    <property type="match status" value="1"/>
</dbReference>
<dbReference type="Proteomes" id="UP001143545">
    <property type="component" value="Unassembled WGS sequence"/>
</dbReference>
<comment type="caution">
    <text evidence="2">The sequence shown here is derived from an EMBL/GenBank/DDBJ whole genome shotgun (WGS) entry which is preliminary data.</text>
</comment>
<dbReference type="AlphaFoldDB" id="A0A9W6EU85"/>
<evidence type="ECO:0000313" key="3">
    <source>
        <dbReference type="Proteomes" id="UP001143545"/>
    </source>
</evidence>
<gene>
    <name evidence="2" type="ORF">NBRC110019_04200</name>
</gene>
<keyword evidence="3" id="KW-1185">Reference proteome</keyword>
<proteinExistence type="predicted"/>
<evidence type="ECO:0000313" key="2">
    <source>
        <dbReference type="EMBL" id="GLB51381.1"/>
    </source>
</evidence>
<reference evidence="2" key="1">
    <citation type="submission" date="2022-07" db="EMBL/GenBank/DDBJ databases">
        <title>Taxonomy of Novel Oxalotrophic and Methylotrophic Bacteria.</title>
        <authorList>
            <person name="Sahin N."/>
            <person name="Tani A."/>
        </authorList>
    </citation>
    <scope>NUCLEOTIDE SEQUENCE</scope>
    <source>
        <strain evidence="2">AM327</strain>
    </source>
</reference>
<protein>
    <submittedName>
        <fullName evidence="2">GlcNAc-PI de-N-acetylase</fullName>
    </submittedName>
</protein>
<keyword evidence="1" id="KW-0732">Signal</keyword>
<dbReference type="InterPro" id="IPR029062">
    <property type="entry name" value="Class_I_gatase-like"/>
</dbReference>
<dbReference type="InterPro" id="IPR024078">
    <property type="entry name" value="LmbE-like_dom_sf"/>
</dbReference>
<feature type="chain" id="PRO_5040732449" evidence="1">
    <location>
        <begin position="20"/>
        <end position="840"/>
    </location>
</feature>